<keyword evidence="1" id="KW-0175">Coiled coil</keyword>
<comment type="caution">
    <text evidence="2">The sequence shown here is derived from an EMBL/GenBank/DDBJ whole genome shotgun (WGS) entry which is preliminary data.</text>
</comment>
<protein>
    <submittedName>
        <fullName evidence="2">Uncharacterized protein</fullName>
    </submittedName>
</protein>
<dbReference type="RefSeq" id="XP_056071440.1">
    <property type="nucleotide sequence ID" value="XM_056214173.1"/>
</dbReference>
<keyword evidence="3" id="KW-1185">Reference proteome</keyword>
<proteinExistence type="predicted"/>
<dbReference type="OrthoDB" id="10629589at2759"/>
<organism evidence="2 3">
    <name type="scientific">Didymosphaeria variabile</name>
    <dbReference type="NCBI Taxonomy" id="1932322"/>
    <lineage>
        <taxon>Eukaryota</taxon>
        <taxon>Fungi</taxon>
        <taxon>Dikarya</taxon>
        <taxon>Ascomycota</taxon>
        <taxon>Pezizomycotina</taxon>
        <taxon>Dothideomycetes</taxon>
        <taxon>Pleosporomycetidae</taxon>
        <taxon>Pleosporales</taxon>
        <taxon>Massarineae</taxon>
        <taxon>Didymosphaeriaceae</taxon>
        <taxon>Didymosphaeria</taxon>
    </lineage>
</organism>
<evidence type="ECO:0000256" key="1">
    <source>
        <dbReference type="SAM" id="Coils"/>
    </source>
</evidence>
<gene>
    <name evidence="2" type="ORF">N0V89_005396</name>
</gene>
<sequence length="228" mass="25638">MDEGGVKSNDPHEPKSSTCLDRLFPFLDGFNLVPHDDDDWLDEICLKGFDGLAYKVPLATILADGERLYACLVHNNQDERILKLMSEHGLVRFDAWILLTAIKSRSQLTTILKTALVYKGAVGGNNIEFGKRFGEDLVRNTSISGSQVTLDFIRKMEDAQALERNGRKRLGPMQQRLQHLNDDIEAAKQNLALLEQERTKQTVSIRSIEEQVETAMEVQRNGATSIDP</sequence>
<reference evidence="2" key="1">
    <citation type="submission" date="2022-10" db="EMBL/GenBank/DDBJ databases">
        <title>Tapping the CABI collections for fungal endophytes: first genome assemblies for Collariella, Neodidymelliopsis, Ascochyta clinopodiicola, Didymella pomorum, Didymosphaeria variabile, Neocosmospora piperis and Neocucurbitaria cava.</title>
        <authorList>
            <person name="Hill R."/>
        </authorList>
    </citation>
    <scope>NUCLEOTIDE SEQUENCE</scope>
    <source>
        <strain evidence="2">IMI 356815</strain>
    </source>
</reference>
<dbReference type="EMBL" id="JAPEUX010000004">
    <property type="protein sequence ID" value="KAJ4353666.1"/>
    <property type="molecule type" value="Genomic_DNA"/>
</dbReference>
<dbReference type="Proteomes" id="UP001140513">
    <property type="component" value="Unassembled WGS sequence"/>
</dbReference>
<evidence type="ECO:0000313" key="3">
    <source>
        <dbReference type="Proteomes" id="UP001140513"/>
    </source>
</evidence>
<evidence type="ECO:0000313" key="2">
    <source>
        <dbReference type="EMBL" id="KAJ4353666.1"/>
    </source>
</evidence>
<name>A0A9W8XL95_9PLEO</name>
<dbReference type="GeneID" id="80908926"/>
<feature type="coiled-coil region" evidence="1">
    <location>
        <begin position="177"/>
        <end position="211"/>
    </location>
</feature>
<dbReference type="AlphaFoldDB" id="A0A9W8XL95"/>
<accession>A0A9W8XL95</accession>